<dbReference type="SUPFAM" id="SSF141986">
    <property type="entry name" value="LD-carboxypeptidase A C-terminal domain-like"/>
    <property type="match status" value="1"/>
</dbReference>
<dbReference type="eggNOG" id="COG1619">
    <property type="taxonomic scope" value="Bacteria"/>
</dbReference>
<dbReference type="SUPFAM" id="SSF52317">
    <property type="entry name" value="Class I glutamine amidotransferase-like"/>
    <property type="match status" value="1"/>
</dbReference>
<keyword evidence="5" id="KW-0720">Serine protease</keyword>
<evidence type="ECO:0000259" key="7">
    <source>
        <dbReference type="Pfam" id="PF02016"/>
    </source>
</evidence>
<evidence type="ECO:0000256" key="5">
    <source>
        <dbReference type="ARBA" id="ARBA00022825"/>
    </source>
</evidence>
<evidence type="ECO:0000256" key="3">
    <source>
        <dbReference type="ARBA" id="ARBA00022670"/>
    </source>
</evidence>
<dbReference type="OrthoDB" id="9807329at2"/>
<protein>
    <submittedName>
        <fullName evidence="9">Peptidase U61, LD-carboxypeptidase A</fullName>
    </submittedName>
</protein>
<dbReference type="EMBL" id="CP006272">
    <property type="protein sequence ID" value="AGZ41828.1"/>
    <property type="molecule type" value="Genomic_DNA"/>
</dbReference>
<feature type="domain" description="LD-carboxypeptidase N-terminal" evidence="7">
    <location>
        <begin position="17"/>
        <end position="133"/>
    </location>
</feature>
<feature type="domain" description="LD-carboxypeptidase C-terminal" evidence="8">
    <location>
        <begin position="179"/>
        <end position="294"/>
    </location>
</feature>
<dbReference type="AlphaFoldDB" id="U5VXV8"/>
<reference evidence="9 10" key="1">
    <citation type="journal article" date="2014" name="J. Biotechnol.">
        <title>Complete genome sequence of the actinobacterium Actinoplanes friuliensis HAG 010964, producer of the lipopeptide antibiotic friulimycin.</title>
        <authorList>
            <person name="Ruckert C."/>
            <person name="Szczepanowski R."/>
            <person name="Albersmeier A."/>
            <person name="Goesmann A."/>
            <person name="Fischer N."/>
            <person name="Steinkamper A."/>
            <person name="Puhler A."/>
            <person name="Biener R."/>
            <person name="Schwartz D."/>
            <person name="Kalinowski J."/>
        </authorList>
    </citation>
    <scope>NUCLEOTIDE SEQUENCE [LARGE SCALE GENOMIC DNA]</scope>
    <source>
        <strain evidence="9 10">DSM 7358</strain>
    </source>
</reference>
<gene>
    <name evidence="9" type="ORF">AFR_17750</name>
</gene>
<dbReference type="RefSeq" id="WP_023362129.1">
    <property type="nucleotide sequence ID" value="NC_022657.1"/>
</dbReference>
<dbReference type="Pfam" id="PF02016">
    <property type="entry name" value="Peptidase_S66"/>
    <property type="match status" value="1"/>
</dbReference>
<dbReference type="Gene3D" id="3.50.30.60">
    <property type="entry name" value="LD-carboxypeptidase A C-terminal domain-like"/>
    <property type="match status" value="1"/>
</dbReference>
<organism evidence="9 10">
    <name type="scientific">Actinoplanes friuliensis DSM 7358</name>
    <dbReference type="NCBI Taxonomy" id="1246995"/>
    <lineage>
        <taxon>Bacteria</taxon>
        <taxon>Bacillati</taxon>
        <taxon>Actinomycetota</taxon>
        <taxon>Actinomycetes</taxon>
        <taxon>Micromonosporales</taxon>
        <taxon>Micromonosporaceae</taxon>
        <taxon>Actinoplanes</taxon>
    </lineage>
</organism>
<name>U5VXV8_9ACTN</name>
<keyword evidence="4" id="KW-0378">Hydrolase</keyword>
<dbReference type="InterPro" id="IPR027478">
    <property type="entry name" value="LdcA_N"/>
</dbReference>
<dbReference type="InterPro" id="IPR040449">
    <property type="entry name" value="Peptidase_S66_N"/>
</dbReference>
<dbReference type="GO" id="GO:0006508">
    <property type="term" value="P:proteolysis"/>
    <property type="evidence" value="ECO:0007669"/>
    <property type="project" value="UniProtKB-KW"/>
</dbReference>
<evidence type="ECO:0000256" key="1">
    <source>
        <dbReference type="ARBA" id="ARBA00010233"/>
    </source>
</evidence>
<evidence type="ECO:0000313" key="9">
    <source>
        <dbReference type="EMBL" id="AGZ41828.1"/>
    </source>
</evidence>
<feature type="active site" description="Charge relay system" evidence="6">
    <location>
        <position position="209"/>
    </location>
</feature>
<feature type="active site" description="Nucleophile" evidence="6">
    <location>
        <position position="113"/>
    </location>
</feature>
<dbReference type="PANTHER" id="PTHR30237">
    <property type="entry name" value="MURAMOYLTETRAPEPTIDE CARBOXYPEPTIDASE"/>
    <property type="match status" value="1"/>
</dbReference>
<dbReference type="InterPro" id="IPR040921">
    <property type="entry name" value="Peptidase_S66C"/>
</dbReference>
<dbReference type="GO" id="GO:0008236">
    <property type="term" value="F:serine-type peptidase activity"/>
    <property type="evidence" value="ECO:0007669"/>
    <property type="project" value="UniProtKB-KW"/>
</dbReference>
<dbReference type="PANTHER" id="PTHR30237:SF2">
    <property type="entry name" value="MUREIN TETRAPEPTIDE CARBOXYPEPTIDASE"/>
    <property type="match status" value="1"/>
</dbReference>
<dbReference type="GO" id="GO:0004180">
    <property type="term" value="F:carboxypeptidase activity"/>
    <property type="evidence" value="ECO:0007669"/>
    <property type="project" value="UniProtKB-KW"/>
</dbReference>
<dbReference type="InterPro" id="IPR029062">
    <property type="entry name" value="Class_I_gatase-like"/>
</dbReference>
<dbReference type="Gene3D" id="3.40.50.10740">
    <property type="entry name" value="Class I glutamine amidotransferase-like"/>
    <property type="match status" value="1"/>
</dbReference>
<dbReference type="InterPro" id="IPR003507">
    <property type="entry name" value="S66_fam"/>
</dbReference>
<dbReference type="CDD" id="cd07025">
    <property type="entry name" value="Peptidase_S66"/>
    <property type="match status" value="1"/>
</dbReference>
<dbReference type="InterPro" id="IPR027461">
    <property type="entry name" value="Carboxypeptidase_A_C_sf"/>
</dbReference>
<evidence type="ECO:0000313" key="10">
    <source>
        <dbReference type="Proteomes" id="UP000017746"/>
    </source>
</evidence>
<dbReference type="HOGENOM" id="CLU_034346_3_1_11"/>
<accession>U5VXV8</accession>
<evidence type="ECO:0000256" key="6">
    <source>
        <dbReference type="PIRSR" id="PIRSR028757-1"/>
    </source>
</evidence>
<dbReference type="PIRSF" id="PIRSF028757">
    <property type="entry name" value="LD-carboxypeptidase"/>
    <property type="match status" value="1"/>
</dbReference>
<sequence length="309" mass="32015">MIPAIVRPPRLRPGDHVRLVSPASTPAPEAVEGTSRFLEGLGLRVTVGEHALDRLGYLAGTDEDRLADLNAALRDPGITAVIATKGGKGAYRIAGDLDFAAAARHPKLLVGFSEITVLHLALWQRTGVAGLHGAPFEVSWAGERAAQSFLTAAFTTDDITVTASADEPTSALTTSGRVSGVLLGGNQDMVATAAGWALPDLTGAILLLEAYNLRLGHIDRQLTMLERSGRLEGVRGIAVGQYTECGPTPDEQLDWTAVDVLRDRLGRLGVPILGGLPIGHGSDPVAVPVGTPAVLDAGAGTLTVSAAVV</sequence>
<keyword evidence="10" id="KW-1185">Reference proteome</keyword>
<evidence type="ECO:0000256" key="4">
    <source>
        <dbReference type="ARBA" id="ARBA00022801"/>
    </source>
</evidence>
<evidence type="ECO:0000259" key="8">
    <source>
        <dbReference type="Pfam" id="PF17676"/>
    </source>
</evidence>
<evidence type="ECO:0000256" key="2">
    <source>
        <dbReference type="ARBA" id="ARBA00022645"/>
    </source>
</evidence>
<dbReference type="PATRIC" id="fig|1246995.3.peg.3599"/>
<dbReference type="Proteomes" id="UP000017746">
    <property type="component" value="Chromosome"/>
</dbReference>
<dbReference type="STRING" id="1246995.AFR_17750"/>
<keyword evidence="2 9" id="KW-0121">Carboxypeptidase</keyword>
<comment type="similarity">
    <text evidence="1">Belongs to the peptidase S66 family.</text>
</comment>
<feature type="active site" description="Charge relay system" evidence="6">
    <location>
        <position position="280"/>
    </location>
</feature>
<dbReference type="Pfam" id="PF17676">
    <property type="entry name" value="Peptidase_S66C"/>
    <property type="match status" value="1"/>
</dbReference>
<keyword evidence="3" id="KW-0645">Protease</keyword>
<proteinExistence type="inferred from homology"/>
<dbReference type="KEGG" id="afs:AFR_17750"/>